<evidence type="ECO:0000313" key="1">
    <source>
        <dbReference type="EMBL" id="NCJ07319.1"/>
    </source>
</evidence>
<sequence length="123" mass="13430">MILGSVNANREAIIQIAVLGDSKQVKSIRPVIDTGYTGDLMLPREIVDELGLTLRGIQDAILGDGSLKMFEMYAGSVIWDGQVRRVEVNASETESLVGMGLLEEYKLEIEGRYGGMVKITALQ</sequence>
<dbReference type="EMBL" id="WVIC01000024">
    <property type="protein sequence ID" value="NCJ07319.1"/>
    <property type="molecule type" value="Genomic_DNA"/>
</dbReference>
<protein>
    <submittedName>
        <fullName evidence="1">Clan AA aspartic protease</fullName>
    </submittedName>
</protein>
<dbReference type="GO" id="GO:0008233">
    <property type="term" value="F:peptidase activity"/>
    <property type="evidence" value="ECO:0007669"/>
    <property type="project" value="UniProtKB-KW"/>
</dbReference>
<keyword evidence="1" id="KW-0645">Protease</keyword>
<comment type="caution">
    <text evidence="1">The sequence shown here is derived from an EMBL/GenBank/DDBJ whole genome shotgun (WGS) entry which is preliminary data.</text>
</comment>
<evidence type="ECO:0000313" key="2">
    <source>
        <dbReference type="Proteomes" id="UP000607397"/>
    </source>
</evidence>
<accession>A0A8K1ZY47</accession>
<dbReference type="RefSeq" id="WP_161825795.1">
    <property type="nucleotide sequence ID" value="NZ_WVIC01000024.1"/>
</dbReference>
<keyword evidence="1" id="KW-0378">Hydrolase</keyword>
<gene>
    <name evidence="1" type="ORF">GS597_12535</name>
</gene>
<name>A0A8K1ZY47_9CYAN</name>
<keyword evidence="2" id="KW-1185">Reference proteome</keyword>
<reference evidence="1" key="1">
    <citation type="submission" date="2019-12" db="EMBL/GenBank/DDBJ databases">
        <title>High-Quality draft genome sequences of three cyanobacteria isolated from the limestone walls of the Old Cathedral of Coimbra.</title>
        <authorList>
            <person name="Tiago I."/>
            <person name="Soares F."/>
            <person name="Portugal A."/>
        </authorList>
    </citation>
    <scope>NUCLEOTIDE SEQUENCE [LARGE SCALE GENOMIC DNA]</scope>
    <source>
        <strain evidence="1">C</strain>
    </source>
</reference>
<proteinExistence type="predicted"/>
<dbReference type="Proteomes" id="UP000607397">
    <property type="component" value="Unassembled WGS sequence"/>
</dbReference>
<organism evidence="1 2">
    <name type="scientific">Petrachloros mirabilis ULC683</name>
    <dbReference type="NCBI Taxonomy" id="2781853"/>
    <lineage>
        <taxon>Bacteria</taxon>
        <taxon>Bacillati</taxon>
        <taxon>Cyanobacteriota</taxon>
        <taxon>Cyanophyceae</taxon>
        <taxon>Synechococcales</taxon>
        <taxon>Petrachlorosaceae</taxon>
        <taxon>Petrachloros</taxon>
        <taxon>Petrachloros mirabilis</taxon>
    </lineage>
</organism>
<dbReference type="AlphaFoldDB" id="A0A8K1ZY47"/>
<dbReference type="GO" id="GO:0006508">
    <property type="term" value="P:proteolysis"/>
    <property type="evidence" value="ECO:0007669"/>
    <property type="project" value="UniProtKB-KW"/>
</dbReference>